<gene>
    <name evidence="1" type="ordered locus">Namu_3519</name>
</gene>
<dbReference type="STRING" id="479431.Namu_3519"/>
<dbReference type="KEGG" id="nml:Namu_3519"/>
<dbReference type="HOGENOM" id="CLU_096382_0_0_11"/>
<name>C8XEU3_NAKMY</name>
<reference evidence="2" key="1">
    <citation type="submission" date="2009-09" db="EMBL/GenBank/DDBJ databases">
        <title>The complete genome of Nakamurella multipartita DSM 44233.</title>
        <authorList>
            <consortium name="US DOE Joint Genome Institute (JGI-PGF)"/>
            <person name="Lucas S."/>
            <person name="Copeland A."/>
            <person name="Lapidus A."/>
            <person name="Glavina del Rio T."/>
            <person name="Dalin E."/>
            <person name="Tice H."/>
            <person name="Bruce D."/>
            <person name="Goodwin L."/>
            <person name="Pitluck S."/>
            <person name="Kyrpides N."/>
            <person name="Mavromatis K."/>
            <person name="Ivanova N."/>
            <person name="Ovchinnikova G."/>
            <person name="Sims D."/>
            <person name="Meincke L."/>
            <person name="Brettin T."/>
            <person name="Detter J.C."/>
            <person name="Han C."/>
            <person name="Larimer F."/>
            <person name="Land M."/>
            <person name="Hauser L."/>
            <person name="Markowitz V."/>
            <person name="Cheng J.-F."/>
            <person name="Hugenholtz P."/>
            <person name="Woyke T."/>
            <person name="Wu D."/>
            <person name="Klenk H.-P."/>
            <person name="Eisen J.A."/>
        </authorList>
    </citation>
    <scope>NUCLEOTIDE SEQUENCE [LARGE SCALE GENOMIC DNA]</scope>
    <source>
        <strain evidence="2">ATCC 700099 / DSM 44233 / CIP 104796 / JCM 9543 / NBRC 105858 / Y-104</strain>
    </source>
</reference>
<sequence length="193" mass="19593">MLGVGAAVTLAAWTDSEWVWGGGSGDGDNIGTSQFDVQQNVWDGVGGTANFVDREAIPGGQLRFQPNATALTPGDTITAAMQLRTANGSDAAEVSLQGAVTNGSDADLFTAMTYAAYEDVSQADCQAQITGGGTVLVPPGSPLSQPGAATFTLAANAGWTMDLCFVLSLPADASDALQGLQVSPAWDFTADSV</sequence>
<dbReference type="eggNOG" id="ENOG5032VGG">
    <property type="taxonomic scope" value="Bacteria"/>
</dbReference>
<dbReference type="NCBIfam" id="TIGR04088">
    <property type="entry name" value="cognate_SipW"/>
    <property type="match status" value="1"/>
</dbReference>
<dbReference type="AlphaFoldDB" id="C8XEU3"/>
<dbReference type="EMBL" id="CP001737">
    <property type="protein sequence ID" value="ACV79844.1"/>
    <property type="molecule type" value="Genomic_DNA"/>
</dbReference>
<accession>C8XEU3</accession>
<evidence type="ECO:0008006" key="3">
    <source>
        <dbReference type="Google" id="ProtNLM"/>
    </source>
</evidence>
<proteinExistence type="predicted"/>
<organism evidence="1 2">
    <name type="scientific">Nakamurella multipartita (strain ATCC 700099 / DSM 44233 / CIP 104796 / JCM 9543 / NBRC 105858 / Y-104)</name>
    <name type="common">Microsphaera multipartita</name>
    <dbReference type="NCBI Taxonomy" id="479431"/>
    <lineage>
        <taxon>Bacteria</taxon>
        <taxon>Bacillati</taxon>
        <taxon>Actinomycetota</taxon>
        <taxon>Actinomycetes</taxon>
        <taxon>Nakamurellales</taxon>
        <taxon>Nakamurellaceae</taxon>
        <taxon>Nakamurella</taxon>
    </lineage>
</organism>
<reference evidence="1 2" key="2">
    <citation type="journal article" date="2010" name="Stand. Genomic Sci.">
        <title>Complete genome sequence of Nakamurella multipartita type strain (Y-104).</title>
        <authorList>
            <person name="Tice H."/>
            <person name="Mayilraj S."/>
            <person name="Sims D."/>
            <person name="Lapidus A."/>
            <person name="Nolan M."/>
            <person name="Lucas S."/>
            <person name="Glavina Del Rio T."/>
            <person name="Copeland A."/>
            <person name="Cheng J.F."/>
            <person name="Meincke L."/>
            <person name="Bruce D."/>
            <person name="Goodwin L."/>
            <person name="Pitluck S."/>
            <person name="Ivanova N."/>
            <person name="Mavromatis K."/>
            <person name="Ovchinnikova G."/>
            <person name="Pati A."/>
            <person name="Chen A."/>
            <person name="Palaniappan K."/>
            <person name="Land M."/>
            <person name="Hauser L."/>
            <person name="Chang Y.J."/>
            <person name="Jeffries C.D."/>
            <person name="Detter J.C."/>
            <person name="Brettin T."/>
            <person name="Rohde M."/>
            <person name="Goker M."/>
            <person name="Bristow J."/>
            <person name="Eisen J.A."/>
            <person name="Markowitz V."/>
            <person name="Hugenholtz P."/>
            <person name="Kyrpides N.C."/>
            <person name="Klenk H.P."/>
            <person name="Chen F."/>
        </authorList>
    </citation>
    <scope>NUCLEOTIDE SEQUENCE [LARGE SCALE GENOMIC DNA]</scope>
    <source>
        <strain evidence="2">ATCC 700099 / DSM 44233 / CIP 104796 / JCM 9543 / NBRC 105858 / Y-104</strain>
    </source>
</reference>
<dbReference type="InParanoid" id="C8XEU3"/>
<dbReference type="Proteomes" id="UP000002218">
    <property type="component" value="Chromosome"/>
</dbReference>
<protein>
    <recommendedName>
        <fullName evidence="3">Ribosomally synthesized peptide with SipW-like signal peptide</fullName>
    </recommendedName>
</protein>
<evidence type="ECO:0000313" key="1">
    <source>
        <dbReference type="EMBL" id="ACV79844.1"/>
    </source>
</evidence>
<keyword evidence="2" id="KW-1185">Reference proteome</keyword>
<evidence type="ECO:0000313" key="2">
    <source>
        <dbReference type="Proteomes" id="UP000002218"/>
    </source>
</evidence>
<dbReference type="InterPro" id="IPR023833">
    <property type="entry name" value="Signal_pept_SipW-depend-type"/>
</dbReference>